<evidence type="ECO:0000313" key="4">
    <source>
        <dbReference type="Proteomes" id="UP000053477"/>
    </source>
</evidence>
<dbReference type="OrthoDB" id="2322499at2759"/>
<dbReference type="InterPro" id="IPR036047">
    <property type="entry name" value="F-box-like_dom_sf"/>
</dbReference>
<feature type="compositionally biased region" description="Basic and acidic residues" evidence="1">
    <location>
        <begin position="13"/>
        <end position="25"/>
    </location>
</feature>
<dbReference type="EMBL" id="KQ086281">
    <property type="protein sequence ID" value="KLO05648.1"/>
    <property type="molecule type" value="Genomic_DNA"/>
</dbReference>
<name>A0A0H2R808_9AGAM</name>
<evidence type="ECO:0000259" key="2">
    <source>
        <dbReference type="PROSITE" id="PS50181"/>
    </source>
</evidence>
<evidence type="ECO:0000256" key="1">
    <source>
        <dbReference type="SAM" id="MobiDB-lite"/>
    </source>
</evidence>
<dbReference type="InterPro" id="IPR001810">
    <property type="entry name" value="F-box_dom"/>
</dbReference>
<sequence length="155" mass="17693">MVPETNNMQVLSSRKETSGRVPGREPVRKFRGIRGKLTPMLHLPNEIFLEIAHYLGPETLLQMSRATRDLREVLMSKYSKSIWRASWSSSSIPLPPAYFCEPFYAALLFDKCCLNCVTRKATKKDIACHIRLCAACFKTEYNSRMQEGIDGSIFP</sequence>
<proteinExistence type="predicted"/>
<accession>A0A0H2R808</accession>
<keyword evidence="4" id="KW-1185">Reference proteome</keyword>
<organism evidence="3 4">
    <name type="scientific">Schizopora paradoxa</name>
    <dbReference type="NCBI Taxonomy" id="27342"/>
    <lineage>
        <taxon>Eukaryota</taxon>
        <taxon>Fungi</taxon>
        <taxon>Dikarya</taxon>
        <taxon>Basidiomycota</taxon>
        <taxon>Agaricomycotina</taxon>
        <taxon>Agaricomycetes</taxon>
        <taxon>Hymenochaetales</taxon>
        <taxon>Schizoporaceae</taxon>
        <taxon>Schizopora</taxon>
    </lineage>
</organism>
<feature type="domain" description="F-box" evidence="2">
    <location>
        <begin position="37"/>
        <end position="86"/>
    </location>
</feature>
<gene>
    <name evidence="3" type="ORF">SCHPADRAFT_717789</name>
</gene>
<feature type="region of interest" description="Disordered" evidence="1">
    <location>
        <begin position="1"/>
        <end position="25"/>
    </location>
</feature>
<protein>
    <recommendedName>
        <fullName evidence="2">F-box domain-containing protein</fullName>
    </recommendedName>
</protein>
<evidence type="ECO:0000313" key="3">
    <source>
        <dbReference type="EMBL" id="KLO05648.1"/>
    </source>
</evidence>
<dbReference type="PROSITE" id="PS50181">
    <property type="entry name" value="FBOX"/>
    <property type="match status" value="1"/>
</dbReference>
<dbReference type="SUPFAM" id="SSF81383">
    <property type="entry name" value="F-box domain"/>
    <property type="match status" value="1"/>
</dbReference>
<dbReference type="Gene3D" id="1.20.1280.50">
    <property type="match status" value="1"/>
</dbReference>
<dbReference type="InParanoid" id="A0A0H2R808"/>
<dbReference type="AlphaFoldDB" id="A0A0H2R808"/>
<reference evidence="3 4" key="1">
    <citation type="submission" date="2015-04" db="EMBL/GenBank/DDBJ databases">
        <title>Complete genome sequence of Schizopora paradoxa KUC8140, a cosmopolitan wood degrader in East Asia.</title>
        <authorList>
            <consortium name="DOE Joint Genome Institute"/>
            <person name="Min B."/>
            <person name="Park H."/>
            <person name="Jang Y."/>
            <person name="Kim J.-J."/>
            <person name="Kim K.H."/>
            <person name="Pangilinan J."/>
            <person name="Lipzen A."/>
            <person name="Riley R."/>
            <person name="Grigoriev I.V."/>
            <person name="Spatafora J.W."/>
            <person name="Choi I.-G."/>
        </authorList>
    </citation>
    <scope>NUCLEOTIDE SEQUENCE [LARGE SCALE GENOMIC DNA]</scope>
    <source>
        <strain evidence="3 4">KUC8140</strain>
    </source>
</reference>
<feature type="compositionally biased region" description="Polar residues" evidence="1">
    <location>
        <begin position="1"/>
        <end position="12"/>
    </location>
</feature>
<dbReference type="Proteomes" id="UP000053477">
    <property type="component" value="Unassembled WGS sequence"/>
</dbReference>